<evidence type="ECO:0000256" key="5">
    <source>
        <dbReference type="ARBA" id="ARBA00023136"/>
    </source>
</evidence>
<dbReference type="HOGENOM" id="CLU_182424_2_0_1"/>
<evidence type="ECO:0000256" key="2">
    <source>
        <dbReference type="ARBA" id="ARBA00022692"/>
    </source>
</evidence>
<feature type="transmembrane region" description="Helical" evidence="6">
    <location>
        <begin position="39"/>
        <end position="64"/>
    </location>
</feature>
<proteinExistence type="inferred from homology"/>
<evidence type="ECO:0000256" key="4">
    <source>
        <dbReference type="ARBA" id="ARBA00022989"/>
    </source>
</evidence>
<accession>A0A067TQQ3</accession>
<keyword evidence="8" id="KW-1185">Reference proteome</keyword>
<keyword evidence="4 6" id="KW-1133">Transmembrane helix</keyword>
<evidence type="ECO:0000313" key="7">
    <source>
        <dbReference type="EMBL" id="KDR85525.1"/>
    </source>
</evidence>
<organism evidence="7 8">
    <name type="scientific">Galerina marginata (strain CBS 339.88)</name>
    <dbReference type="NCBI Taxonomy" id="685588"/>
    <lineage>
        <taxon>Eukaryota</taxon>
        <taxon>Fungi</taxon>
        <taxon>Dikarya</taxon>
        <taxon>Basidiomycota</taxon>
        <taxon>Agaricomycotina</taxon>
        <taxon>Agaricomycetes</taxon>
        <taxon>Agaricomycetidae</taxon>
        <taxon>Agaricales</taxon>
        <taxon>Agaricineae</taxon>
        <taxon>Strophariaceae</taxon>
        <taxon>Galerina</taxon>
    </lineage>
</organism>
<dbReference type="OrthoDB" id="16679at2759"/>
<keyword evidence="2 6" id="KW-0812">Transmembrane</keyword>
<comment type="function">
    <text evidence="6">Interacts with target proteins during translocation into the lumen of the endoplasmic reticulum. Protects unfolded target proteins against degradation and facilitate correct glycosylation.</text>
</comment>
<evidence type="ECO:0000256" key="1">
    <source>
        <dbReference type="ARBA" id="ARBA00005500"/>
    </source>
</evidence>
<dbReference type="Proteomes" id="UP000027222">
    <property type="component" value="Unassembled WGS sequence"/>
</dbReference>
<evidence type="ECO:0000313" key="8">
    <source>
        <dbReference type="Proteomes" id="UP000027222"/>
    </source>
</evidence>
<dbReference type="InterPro" id="IPR010580">
    <property type="entry name" value="ER_stress-assoc"/>
</dbReference>
<sequence length="65" mass="7353">MPTEFEMRQRNAKFANDVRAGKQATHPSRQDKLKQRSPVGLWALGLVVFVVIGGVVFELIKIIFL</sequence>
<evidence type="ECO:0000256" key="3">
    <source>
        <dbReference type="ARBA" id="ARBA00022824"/>
    </source>
</evidence>
<dbReference type="AlphaFoldDB" id="A0A067TQQ3"/>
<evidence type="ECO:0000256" key="6">
    <source>
        <dbReference type="RuleBase" id="RU364120"/>
    </source>
</evidence>
<gene>
    <name evidence="7" type="ORF">GALMADRAFT_108738</name>
</gene>
<keyword evidence="3 6" id="KW-0256">Endoplasmic reticulum</keyword>
<protein>
    <recommendedName>
        <fullName evidence="6">Stress-associated endoplasmic reticulum protein</fullName>
    </recommendedName>
</protein>
<dbReference type="Pfam" id="PF06624">
    <property type="entry name" value="RAMP4"/>
    <property type="match status" value="1"/>
</dbReference>
<comment type="similarity">
    <text evidence="1 6">Belongs to the RAMP4 family.</text>
</comment>
<name>A0A067TQQ3_GALM3</name>
<keyword evidence="5 6" id="KW-0472">Membrane</keyword>
<comment type="subcellular location">
    <subcellularLocation>
        <location evidence="6">Membrane</location>
        <topology evidence="6">Single-pass membrane protein</topology>
    </subcellularLocation>
    <subcellularLocation>
        <location evidence="6">Endoplasmic reticulum membrane</location>
        <topology evidence="6">Single-pass membrane protein</topology>
    </subcellularLocation>
</comment>
<dbReference type="GO" id="GO:0005789">
    <property type="term" value="C:endoplasmic reticulum membrane"/>
    <property type="evidence" value="ECO:0007669"/>
    <property type="project" value="UniProtKB-SubCell"/>
</dbReference>
<dbReference type="EMBL" id="KL142367">
    <property type="protein sequence ID" value="KDR85525.1"/>
    <property type="molecule type" value="Genomic_DNA"/>
</dbReference>
<reference evidence="8" key="1">
    <citation type="journal article" date="2014" name="Proc. Natl. Acad. Sci. U.S.A.">
        <title>Extensive sampling of basidiomycete genomes demonstrates inadequacy of the white-rot/brown-rot paradigm for wood decay fungi.</title>
        <authorList>
            <person name="Riley R."/>
            <person name="Salamov A.A."/>
            <person name="Brown D.W."/>
            <person name="Nagy L.G."/>
            <person name="Floudas D."/>
            <person name="Held B.W."/>
            <person name="Levasseur A."/>
            <person name="Lombard V."/>
            <person name="Morin E."/>
            <person name="Otillar R."/>
            <person name="Lindquist E.A."/>
            <person name="Sun H."/>
            <person name="LaButti K.M."/>
            <person name="Schmutz J."/>
            <person name="Jabbour D."/>
            <person name="Luo H."/>
            <person name="Baker S.E."/>
            <person name="Pisabarro A.G."/>
            <person name="Walton J.D."/>
            <person name="Blanchette R.A."/>
            <person name="Henrissat B."/>
            <person name="Martin F."/>
            <person name="Cullen D."/>
            <person name="Hibbett D.S."/>
            <person name="Grigoriev I.V."/>
        </authorList>
    </citation>
    <scope>NUCLEOTIDE SEQUENCE [LARGE SCALE GENOMIC DNA]</scope>
    <source>
        <strain evidence="8">CBS 339.88</strain>
    </source>
</reference>